<evidence type="ECO:0000256" key="1">
    <source>
        <dbReference type="SAM" id="MobiDB-lite"/>
    </source>
</evidence>
<dbReference type="Proteomes" id="UP000887565">
    <property type="component" value="Unplaced"/>
</dbReference>
<dbReference type="WBParaSite" id="nRc.2.0.1.t29760-RA">
    <property type="protein sequence ID" value="nRc.2.0.1.t29760-RA"/>
    <property type="gene ID" value="nRc.2.0.1.g29760"/>
</dbReference>
<feature type="compositionally biased region" description="Polar residues" evidence="1">
    <location>
        <begin position="391"/>
        <end position="410"/>
    </location>
</feature>
<keyword evidence="2" id="KW-1133">Transmembrane helix</keyword>
<evidence type="ECO:0000313" key="4">
    <source>
        <dbReference type="WBParaSite" id="nRc.2.0.1.t29760-RA"/>
    </source>
</evidence>
<name>A0A915JTS8_ROMCU</name>
<organism evidence="3 4">
    <name type="scientific">Romanomermis culicivorax</name>
    <name type="common">Nematode worm</name>
    <dbReference type="NCBI Taxonomy" id="13658"/>
    <lineage>
        <taxon>Eukaryota</taxon>
        <taxon>Metazoa</taxon>
        <taxon>Ecdysozoa</taxon>
        <taxon>Nematoda</taxon>
        <taxon>Enoplea</taxon>
        <taxon>Dorylaimia</taxon>
        <taxon>Mermithida</taxon>
        <taxon>Mermithoidea</taxon>
        <taxon>Mermithidae</taxon>
        <taxon>Romanomermis</taxon>
    </lineage>
</organism>
<proteinExistence type="predicted"/>
<sequence length="410" mass="46967">MSRKLGLCTETFKLKGLFTELYLADIGYFQIDFPQRAQLTEVHTPTKGDAITCWGNGLGFMPIRFWPKTKWWEQRPADKLKHLAECPQYKDNRYCYQRFYFHQIAVRVPGLPYLIDMSEDATKENQKKSVLRYEPEYVPGYEPPFFEPTLPYDAPGFQITHIGNKVVVMRIGKQPSVWGTGTKLAVQIAPRDPGIDGGIPDIYTTEEVRKFREERRTNDQIKSDQKLPRKIRYFHPSFFKRICIGQGDVSENIMLFFGASPPMSFFMIFLLLLFLVSPVVFPIQVGLHESITHITNRFALCPVMLSTARITIDDWTCYTRIPISNPKSLKINEEKLNKVQQLAAIVVYSVLGDGCKGQKHGSYGQWGTGSIIQKQFGTEASKTPSRKRSCNSRASSPQAHKSKTYFTFTK</sequence>
<keyword evidence="2" id="KW-0472">Membrane</keyword>
<reference evidence="4" key="1">
    <citation type="submission" date="2022-11" db="UniProtKB">
        <authorList>
            <consortium name="WormBaseParasite"/>
        </authorList>
    </citation>
    <scope>IDENTIFICATION</scope>
</reference>
<feature type="transmembrane region" description="Helical" evidence="2">
    <location>
        <begin position="263"/>
        <end position="287"/>
    </location>
</feature>
<dbReference type="AlphaFoldDB" id="A0A915JTS8"/>
<feature type="region of interest" description="Disordered" evidence="1">
    <location>
        <begin position="377"/>
        <end position="410"/>
    </location>
</feature>
<keyword evidence="2" id="KW-0812">Transmembrane</keyword>
<protein>
    <submittedName>
        <fullName evidence="4">Uncharacterized protein</fullName>
    </submittedName>
</protein>
<keyword evidence="3" id="KW-1185">Reference proteome</keyword>
<evidence type="ECO:0000256" key="2">
    <source>
        <dbReference type="SAM" id="Phobius"/>
    </source>
</evidence>
<evidence type="ECO:0000313" key="3">
    <source>
        <dbReference type="Proteomes" id="UP000887565"/>
    </source>
</evidence>
<accession>A0A915JTS8</accession>